<reference evidence="1 2" key="1">
    <citation type="submission" date="2019-07" db="EMBL/GenBank/DDBJ databases">
        <title>SAR11 Genome Evolution.</title>
        <authorList>
            <person name="Giovannoni S."/>
        </authorList>
    </citation>
    <scope>NUCLEOTIDE SEQUENCE [LARGE SCALE GENOMIC DNA]</scope>
    <source>
        <strain evidence="1 2">HTCC9565</strain>
    </source>
</reference>
<accession>A0ABX1T578</accession>
<sequence>MKKSIIKRLFIKLSRFLGYEIIDQNDFSSPTLQKELNEDLSIINKKSIILPLGEVKITKKVNSVMIIFRTNTDVEIWDQNKKRLFEELKIEYSLRALKSLIRSVNFSKTKYPDIKFKTVIVDDKSRKENLDKLKELIDGSGLDIGITPLDCEKYKDTIKQQKNDQTFSNLASLLQSFELGKEHGEDLIFFVEDDYLHFEPMIEEMIASYERIASQVNSDIFMCPADYPYLYMNNEKTNILIGNKRHWRTINQTLCTFMTTKSLLDKYWDNFYNTCLDRNDPFEKYLNEIYKKEFCISPLKSLSLHLTNVNSSYGLSPFIDYKKLWDENES</sequence>
<dbReference type="EMBL" id="LANA01000002">
    <property type="protein sequence ID" value="NMN68193.1"/>
    <property type="molecule type" value="Genomic_DNA"/>
</dbReference>
<comment type="caution">
    <text evidence="1">The sequence shown here is derived from an EMBL/GenBank/DDBJ whole genome shotgun (WGS) entry which is preliminary data.</text>
</comment>
<evidence type="ECO:0000313" key="2">
    <source>
        <dbReference type="Proteomes" id="UP001166004"/>
    </source>
</evidence>
<gene>
    <name evidence="1" type="ORF">VP91_00013590</name>
</gene>
<dbReference type="RefSeq" id="WP_211181521.1">
    <property type="nucleotide sequence ID" value="NZ_LANA01000002.1"/>
</dbReference>
<evidence type="ECO:0008006" key="3">
    <source>
        <dbReference type="Google" id="ProtNLM"/>
    </source>
</evidence>
<dbReference type="Proteomes" id="UP001166004">
    <property type="component" value="Unassembled WGS sequence"/>
</dbReference>
<name>A0ABX1T578_PELUQ</name>
<evidence type="ECO:0000313" key="1">
    <source>
        <dbReference type="EMBL" id="NMN68193.1"/>
    </source>
</evidence>
<keyword evidence="2" id="KW-1185">Reference proteome</keyword>
<proteinExistence type="predicted"/>
<protein>
    <recommendedName>
        <fullName evidence="3">Glycosyltransferase group 2</fullName>
    </recommendedName>
</protein>
<organism evidence="1 2">
    <name type="scientific">Pelagibacter ubique</name>
    <dbReference type="NCBI Taxonomy" id="198252"/>
    <lineage>
        <taxon>Bacteria</taxon>
        <taxon>Pseudomonadati</taxon>
        <taxon>Pseudomonadota</taxon>
        <taxon>Alphaproteobacteria</taxon>
        <taxon>Candidatus Pelagibacterales</taxon>
        <taxon>Candidatus Pelagibacteraceae</taxon>
        <taxon>Candidatus Pelagibacter</taxon>
    </lineage>
</organism>